<gene>
    <name evidence="1" type="ORF">WA026_010207</name>
</gene>
<name>A0AAW1UHK0_9CUCU</name>
<keyword evidence="2" id="KW-1185">Reference proteome</keyword>
<reference evidence="1 2" key="1">
    <citation type="submission" date="2023-03" db="EMBL/GenBank/DDBJ databases">
        <title>Genome insight into feeding habits of ladybird beetles.</title>
        <authorList>
            <person name="Li H.-S."/>
            <person name="Huang Y.-H."/>
            <person name="Pang H."/>
        </authorList>
    </citation>
    <scope>NUCLEOTIDE SEQUENCE [LARGE SCALE GENOMIC DNA]</scope>
    <source>
        <strain evidence="1">SYSU_2023b</strain>
        <tissue evidence="1">Whole body</tissue>
    </source>
</reference>
<proteinExistence type="predicted"/>
<evidence type="ECO:0000313" key="2">
    <source>
        <dbReference type="Proteomes" id="UP001431783"/>
    </source>
</evidence>
<organism evidence="1 2">
    <name type="scientific">Henosepilachna vigintioctopunctata</name>
    <dbReference type="NCBI Taxonomy" id="420089"/>
    <lineage>
        <taxon>Eukaryota</taxon>
        <taxon>Metazoa</taxon>
        <taxon>Ecdysozoa</taxon>
        <taxon>Arthropoda</taxon>
        <taxon>Hexapoda</taxon>
        <taxon>Insecta</taxon>
        <taxon>Pterygota</taxon>
        <taxon>Neoptera</taxon>
        <taxon>Endopterygota</taxon>
        <taxon>Coleoptera</taxon>
        <taxon>Polyphaga</taxon>
        <taxon>Cucujiformia</taxon>
        <taxon>Coccinelloidea</taxon>
        <taxon>Coccinellidae</taxon>
        <taxon>Epilachninae</taxon>
        <taxon>Epilachnini</taxon>
        <taxon>Henosepilachna</taxon>
    </lineage>
</organism>
<sequence>MVKRTIPGHFELGIPDWVLDPFSHVKIAMSPQLEEEHIELTTNEEKNQVQKWLSRILVTKTDPAIVPGIVVNRSTIPDSIPIVIFE</sequence>
<dbReference type="AlphaFoldDB" id="A0AAW1UHK0"/>
<comment type="caution">
    <text evidence="1">The sequence shown here is derived from an EMBL/GenBank/DDBJ whole genome shotgun (WGS) entry which is preliminary data.</text>
</comment>
<evidence type="ECO:0000313" key="1">
    <source>
        <dbReference type="EMBL" id="KAK9880326.1"/>
    </source>
</evidence>
<dbReference type="Proteomes" id="UP001431783">
    <property type="component" value="Unassembled WGS sequence"/>
</dbReference>
<dbReference type="EMBL" id="JARQZJ010000064">
    <property type="protein sequence ID" value="KAK9880326.1"/>
    <property type="molecule type" value="Genomic_DNA"/>
</dbReference>
<accession>A0AAW1UHK0</accession>
<protein>
    <submittedName>
        <fullName evidence="1">Uncharacterized protein</fullName>
    </submittedName>
</protein>